<keyword evidence="2" id="KW-1185">Reference proteome</keyword>
<accession>A0ACC2KTQ3</accession>
<evidence type="ECO:0000313" key="2">
    <source>
        <dbReference type="Proteomes" id="UP001234297"/>
    </source>
</evidence>
<name>A0ACC2KTQ3_PERAE</name>
<dbReference type="EMBL" id="CM056819">
    <property type="protein sequence ID" value="KAJ8624641.1"/>
    <property type="molecule type" value="Genomic_DNA"/>
</dbReference>
<sequence length="725" mass="78778">MNASIPSMLKTPIPKSMEIRIPSQLPCSLTRTKHLPFPLHLSYSSPSSSLCRASIRTTSKSPLPSFRTSCIRPVRGNADRELDSSPPTFDTAHDDASAPSFSSDVLSGAKSATIWRQVKEIVQFAGPATGLWICGPLMGLIDTVVLGRSSSLELAALGPGTVVCDNTSYAFMFLSIATSNMVATARAKKDNNLLQHQISMLLFIAFTCGLGMLFLMKFMGVKIIAAFTGPKNLHMVPAANTYVQIRGLAWPAILVGMVAQSASLGMKDSWGPLKALAVAGAVNAFGAILLCSILGYGIAGAACATLVAQVIAGFMMIGNLNRTGFSAYSVSIPSPNDLLQIFEIAAPVFITMTSKIAFYSLLTYFATSMGTVTIAAHQVMIGVYCICTVWGEPLSQTAQSFMPEFLYGVNQNLMKARMLLQSLVIVGAFTGLVLGIVGSSVPWFLPYTFTSDHAIIGEMHRVLLPFFVALVVTPSTHSLEGTLLAVRDLRFLSTTMSGCLLFGGLLLLFLSNKGFGLRGFWWALAGFQWARFSLALQRVASPHGMLYCDEFQQPEFETLSSATRTGFKPGIGERLTGLLGWVGQTRTEPDLGTDPRLAVLGFGCTDRSTEISKNQIWATSRHRKDEQRNRFRSQRRSSQFAKIPVQLNDKDSVCYAPGLDLQELRIAGSLLQFRCQITEDPNSPVTGEDPSREPRQRLLFYSEFYNRNCKAALLPFFSDGGGRPG</sequence>
<dbReference type="Proteomes" id="UP001234297">
    <property type="component" value="Chromosome 11"/>
</dbReference>
<evidence type="ECO:0000313" key="1">
    <source>
        <dbReference type="EMBL" id="KAJ8624641.1"/>
    </source>
</evidence>
<protein>
    <submittedName>
        <fullName evidence="1">Uncharacterized protein</fullName>
    </submittedName>
</protein>
<reference evidence="1 2" key="1">
    <citation type="journal article" date="2022" name="Hortic Res">
        <title>A haplotype resolved chromosomal level avocado genome allows analysis of novel avocado genes.</title>
        <authorList>
            <person name="Nath O."/>
            <person name="Fletcher S.J."/>
            <person name="Hayward A."/>
            <person name="Shaw L.M."/>
            <person name="Masouleh A.K."/>
            <person name="Furtado A."/>
            <person name="Henry R.J."/>
            <person name="Mitter N."/>
        </authorList>
    </citation>
    <scope>NUCLEOTIDE SEQUENCE [LARGE SCALE GENOMIC DNA]</scope>
    <source>
        <strain evidence="2">cv. Hass</strain>
    </source>
</reference>
<proteinExistence type="predicted"/>
<organism evidence="1 2">
    <name type="scientific">Persea americana</name>
    <name type="common">Avocado</name>
    <dbReference type="NCBI Taxonomy" id="3435"/>
    <lineage>
        <taxon>Eukaryota</taxon>
        <taxon>Viridiplantae</taxon>
        <taxon>Streptophyta</taxon>
        <taxon>Embryophyta</taxon>
        <taxon>Tracheophyta</taxon>
        <taxon>Spermatophyta</taxon>
        <taxon>Magnoliopsida</taxon>
        <taxon>Magnoliidae</taxon>
        <taxon>Laurales</taxon>
        <taxon>Lauraceae</taxon>
        <taxon>Persea</taxon>
    </lineage>
</organism>
<comment type="caution">
    <text evidence="1">The sequence shown here is derived from an EMBL/GenBank/DDBJ whole genome shotgun (WGS) entry which is preliminary data.</text>
</comment>
<gene>
    <name evidence="1" type="ORF">MRB53_033171</name>
</gene>